<feature type="non-terminal residue" evidence="2">
    <location>
        <position position="1"/>
    </location>
</feature>
<organism evidence="2">
    <name type="scientific">marine sediment metagenome</name>
    <dbReference type="NCBI Taxonomy" id="412755"/>
    <lineage>
        <taxon>unclassified sequences</taxon>
        <taxon>metagenomes</taxon>
        <taxon>ecological metagenomes</taxon>
    </lineage>
</organism>
<feature type="domain" description="UDP-N-acetylglucosamine 2-epimerase" evidence="1">
    <location>
        <begin position="19"/>
        <end position="124"/>
    </location>
</feature>
<dbReference type="InterPro" id="IPR029767">
    <property type="entry name" value="WecB-like"/>
</dbReference>
<dbReference type="Pfam" id="PF02350">
    <property type="entry name" value="Epimerase_2"/>
    <property type="match status" value="1"/>
</dbReference>
<dbReference type="Gene3D" id="3.40.50.2000">
    <property type="entry name" value="Glycogen Phosphorylase B"/>
    <property type="match status" value="1"/>
</dbReference>
<name>X1BNT9_9ZZZZ</name>
<dbReference type="EMBL" id="BART01026417">
    <property type="protein sequence ID" value="GAG96660.1"/>
    <property type="molecule type" value="Genomic_DNA"/>
</dbReference>
<dbReference type="InterPro" id="IPR003331">
    <property type="entry name" value="UDP_GlcNAc_Epimerase_2_dom"/>
</dbReference>
<dbReference type="PANTHER" id="PTHR43174">
    <property type="entry name" value="UDP-N-ACETYLGLUCOSAMINE 2-EPIMERASE"/>
    <property type="match status" value="1"/>
</dbReference>
<gene>
    <name evidence="2" type="ORF">S01H4_47134</name>
</gene>
<reference evidence="2" key="1">
    <citation type="journal article" date="2014" name="Front. Microbiol.">
        <title>High frequency of phylogenetically diverse reductive dehalogenase-homologous genes in deep subseafloor sedimentary metagenomes.</title>
        <authorList>
            <person name="Kawai M."/>
            <person name="Futagami T."/>
            <person name="Toyoda A."/>
            <person name="Takaki Y."/>
            <person name="Nishi S."/>
            <person name="Hori S."/>
            <person name="Arai W."/>
            <person name="Tsubouchi T."/>
            <person name="Morono Y."/>
            <person name="Uchiyama I."/>
            <person name="Ito T."/>
            <person name="Fujiyama A."/>
            <person name="Inagaki F."/>
            <person name="Takami H."/>
        </authorList>
    </citation>
    <scope>NUCLEOTIDE SEQUENCE</scope>
    <source>
        <strain evidence="2">Expedition CK06-06</strain>
    </source>
</reference>
<protein>
    <recommendedName>
        <fullName evidence="1">UDP-N-acetylglucosamine 2-epimerase domain-containing protein</fullName>
    </recommendedName>
</protein>
<proteinExistence type="predicted"/>
<dbReference type="PANTHER" id="PTHR43174:SF1">
    <property type="entry name" value="UDP-N-ACETYLGLUCOSAMINE 2-EPIMERASE"/>
    <property type="match status" value="1"/>
</dbReference>
<comment type="caution">
    <text evidence="2">The sequence shown here is derived from an EMBL/GenBank/DDBJ whole genome shotgun (WGS) entry which is preliminary data.</text>
</comment>
<accession>X1BNT9</accession>
<evidence type="ECO:0000313" key="2">
    <source>
        <dbReference type="EMBL" id="GAG96660.1"/>
    </source>
</evidence>
<dbReference type="SUPFAM" id="SSF53756">
    <property type="entry name" value="UDP-Glycosyltransferase/glycogen phosphorylase"/>
    <property type="match status" value="1"/>
</dbReference>
<sequence>RTKKALAQISVNSVNYLRNNRLKVIKPVSYLDMLILESNAKLIITDSGGVQKEAYFFKVPCVTLRDETEWVETVESGWNALVGADKKKILNASRFTSHVLRSPSHVSQNIFGDGKTAEKIMQILSP</sequence>
<dbReference type="AlphaFoldDB" id="X1BNT9"/>
<evidence type="ECO:0000259" key="1">
    <source>
        <dbReference type="Pfam" id="PF02350"/>
    </source>
</evidence>